<dbReference type="Proteomes" id="UP000317318">
    <property type="component" value="Chromosome"/>
</dbReference>
<evidence type="ECO:0000313" key="2">
    <source>
        <dbReference type="Proteomes" id="UP000317318"/>
    </source>
</evidence>
<proteinExistence type="predicted"/>
<dbReference type="EMBL" id="CP036268">
    <property type="protein sequence ID" value="QDT38349.1"/>
    <property type="molecule type" value="Genomic_DNA"/>
</dbReference>
<name>A0A517R390_9PLAN</name>
<protein>
    <submittedName>
        <fullName evidence="1">Uncharacterized protein</fullName>
    </submittedName>
</protein>
<organism evidence="1 2">
    <name type="scientific">Stratiformator vulcanicus</name>
    <dbReference type="NCBI Taxonomy" id="2527980"/>
    <lineage>
        <taxon>Bacteria</taxon>
        <taxon>Pseudomonadati</taxon>
        <taxon>Planctomycetota</taxon>
        <taxon>Planctomycetia</taxon>
        <taxon>Planctomycetales</taxon>
        <taxon>Planctomycetaceae</taxon>
        <taxon>Stratiformator</taxon>
    </lineage>
</organism>
<sequence length="77" mass="8880">MPDRFRTEIVYFADPLPGERGSYTIDTPKCREILDDGVFRLVSPLDSEGLAEIEISEDQERFLEWVTEYKVAAVKIL</sequence>
<dbReference type="KEGG" id="svp:Pan189_27400"/>
<accession>A0A517R390</accession>
<gene>
    <name evidence="1" type="ORF">Pan189_27400</name>
</gene>
<keyword evidence="2" id="KW-1185">Reference proteome</keyword>
<reference evidence="1 2" key="1">
    <citation type="submission" date="2019-02" db="EMBL/GenBank/DDBJ databases">
        <title>Deep-cultivation of Planctomycetes and their phenomic and genomic characterization uncovers novel biology.</title>
        <authorList>
            <person name="Wiegand S."/>
            <person name="Jogler M."/>
            <person name="Boedeker C."/>
            <person name="Pinto D."/>
            <person name="Vollmers J."/>
            <person name="Rivas-Marin E."/>
            <person name="Kohn T."/>
            <person name="Peeters S.H."/>
            <person name="Heuer A."/>
            <person name="Rast P."/>
            <person name="Oberbeckmann S."/>
            <person name="Bunk B."/>
            <person name="Jeske O."/>
            <person name="Meyerdierks A."/>
            <person name="Storesund J.E."/>
            <person name="Kallscheuer N."/>
            <person name="Luecker S."/>
            <person name="Lage O.M."/>
            <person name="Pohl T."/>
            <person name="Merkel B.J."/>
            <person name="Hornburger P."/>
            <person name="Mueller R.-W."/>
            <person name="Bruemmer F."/>
            <person name="Labrenz M."/>
            <person name="Spormann A.M."/>
            <person name="Op den Camp H."/>
            <person name="Overmann J."/>
            <person name="Amann R."/>
            <person name="Jetten M.S.M."/>
            <person name="Mascher T."/>
            <person name="Medema M.H."/>
            <person name="Devos D.P."/>
            <person name="Kaster A.-K."/>
            <person name="Ovreas L."/>
            <person name="Rohde M."/>
            <person name="Galperin M.Y."/>
            <person name="Jogler C."/>
        </authorList>
    </citation>
    <scope>NUCLEOTIDE SEQUENCE [LARGE SCALE GENOMIC DNA]</scope>
    <source>
        <strain evidence="1 2">Pan189</strain>
    </source>
</reference>
<dbReference type="AlphaFoldDB" id="A0A517R390"/>
<evidence type="ECO:0000313" key="1">
    <source>
        <dbReference type="EMBL" id="QDT38349.1"/>
    </source>
</evidence>